<dbReference type="SUPFAM" id="SSF57701">
    <property type="entry name" value="Zn2/Cys6 DNA-binding domain"/>
    <property type="match status" value="1"/>
</dbReference>
<dbReference type="PROSITE" id="PS50048">
    <property type="entry name" value="ZN2_CY6_FUNGAL_2"/>
    <property type="match status" value="1"/>
</dbReference>
<evidence type="ECO:0000313" key="5">
    <source>
        <dbReference type="EMBL" id="OCB92231.1"/>
    </source>
</evidence>
<dbReference type="CDD" id="cd00067">
    <property type="entry name" value="GAL4"/>
    <property type="match status" value="1"/>
</dbReference>
<name>A0A9Q5I5H7_SANBA</name>
<organism evidence="5 6">
    <name type="scientific">Sanghuangporus baumii</name>
    <name type="common">Phellinus baumii</name>
    <dbReference type="NCBI Taxonomy" id="108892"/>
    <lineage>
        <taxon>Eukaryota</taxon>
        <taxon>Fungi</taxon>
        <taxon>Dikarya</taxon>
        <taxon>Basidiomycota</taxon>
        <taxon>Agaricomycotina</taxon>
        <taxon>Agaricomycetes</taxon>
        <taxon>Hymenochaetales</taxon>
        <taxon>Hymenochaetaceae</taxon>
        <taxon>Sanghuangporus</taxon>
    </lineage>
</organism>
<gene>
    <name evidence="5" type="ORF">A7U60_g360</name>
</gene>
<dbReference type="AlphaFoldDB" id="A0A9Q5I5H7"/>
<dbReference type="Gene3D" id="4.10.240.10">
    <property type="entry name" value="Zn(2)-C6 fungal-type DNA-binding domain"/>
    <property type="match status" value="1"/>
</dbReference>
<evidence type="ECO:0000256" key="2">
    <source>
        <dbReference type="ARBA" id="ARBA00023242"/>
    </source>
</evidence>
<dbReference type="InterPro" id="IPR050613">
    <property type="entry name" value="Sec_Metabolite_Reg"/>
</dbReference>
<dbReference type="PANTHER" id="PTHR31001:SF56">
    <property type="entry name" value="ZN(2)-C6 FUNGAL-TYPE DOMAIN-CONTAINING PROTEIN"/>
    <property type="match status" value="1"/>
</dbReference>
<dbReference type="PROSITE" id="PS00463">
    <property type="entry name" value="ZN2_CY6_FUNGAL_1"/>
    <property type="match status" value="1"/>
</dbReference>
<feature type="region of interest" description="Disordered" evidence="3">
    <location>
        <begin position="179"/>
        <end position="210"/>
    </location>
</feature>
<dbReference type="PANTHER" id="PTHR31001">
    <property type="entry name" value="UNCHARACTERIZED TRANSCRIPTIONAL REGULATORY PROTEIN"/>
    <property type="match status" value="1"/>
</dbReference>
<evidence type="ECO:0000313" key="6">
    <source>
        <dbReference type="Proteomes" id="UP000757232"/>
    </source>
</evidence>
<feature type="compositionally biased region" description="Polar residues" evidence="3">
    <location>
        <begin position="186"/>
        <end position="197"/>
    </location>
</feature>
<feature type="compositionally biased region" description="Basic and acidic residues" evidence="3">
    <location>
        <begin position="198"/>
        <end position="210"/>
    </location>
</feature>
<proteinExistence type="predicted"/>
<feature type="domain" description="Zn(2)-C6 fungal-type" evidence="4">
    <location>
        <begin position="61"/>
        <end position="90"/>
    </location>
</feature>
<comment type="caution">
    <text evidence="5">The sequence shown here is derived from an EMBL/GenBank/DDBJ whole genome shotgun (WGS) entry which is preliminary data.</text>
</comment>
<feature type="region of interest" description="Disordered" evidence="3">
    <location>
        <begin position="1"/>
        <end position="58"/>
    </location>
</feature>
<dbReference type="GO" id="GO:0005634">
    <property type="term" value="C:nucleus"/>
    <property type="evidence" value="ECO:0007669"/>
    <property type="project" value="UniProtKB-SubCell"/>
</dbReference>
<evidence type="ECO:0000259" key="4">
    <source>
        <dbReference type="PROSITE" id="PS50048"/>
    </source>
</evidence>
<reference evidence="5" key="1">
    <citation type="submission" date="2016-06" db="EMBL/GenBank/DDBJ databases">
        <title>Draft Genome sequence of the fungus Inonotus baumii.</title>
        <authorList>
            <person name="Zhu H."/>
            <person name="Lin W."/>
        </authorList>
    </citation>
    <scope>NUCLEOTIDE SEQUENCE</scope>
    <source>
        <strain evidence="5">821</strain>
    </source>
</reference>
<dbReference type="SMART" id="SM00066">
    <property type="entry name" value="GAL4"/>
    <property type="match status" value="1"/>
</dbReference>
<accession>A0A9Q5I5H7</accession>
<evidence type="ECO:0000256" key="3">
    <source>
        <dbReference type="SAM" id="MobiDB-lite"/>
    </source>
</evidence>
<keyword evidence="2" id="KW-0539">Nucleus</keyword>
<dbReference type="GO" id="GO:0000981">
    <property type="term" value="F:DNA-binding transcription factor activity, RNA polymerase II-specific"/>
    <property type="evidence" value="ECO:0007669"/>
    <property type="project" value="InterPro"/>
</dbReference>
<dbReference type="GO" id="GO:0008270">
    <property type="term" value="F:zinc ion binding"/>
    <property type="evidence" value="ECO:0007669"/>
    <property type="project" value="InterPro"/>
</dbReference>
<dbReference type="InterPro" id="IPR001138">
    <property type="entry name" value="Zn2Cys6_DnaBD"/>
</dbReference>
<comment type="subcellular location">
    <subcellularLocation>
        <location evidence="1">Nucleus</location>
    </subcellularLocation>
</comment>
<dbReference type="CDD" id="cd12148">
    <property type="entry name" value="fungal_TF_MHR"/>
    <property type="match status" value="1"/>
</dbReference>
<protein>
    <recommendedName>
        <fullName evidence="4">Zn(2)-C6 fungal-type domain-containing protein</fullName>
    </recommendedName>
</protein>
<evidence type="ECO:0000256" key="1">
    <source>
        <dbReference type="ARBA" id="ARBA00004123"/>
    </source>
</evidence>
<dbReference type="InterPro" id="IPR036864">
    <property type="entry name" value="Zn2-C6_fun-type_DNA-bd_sf"/>
</dbReference>
<dbReference type="OrthoDB" id="424974at2759"/>
<dbReference type="Proteomes" id="UP000757232">
    <property type="component" value="Unassembled WGS sequence"/>
</dbReference>
<sequence length="911" mass="102376">MPLRSSDVAFEGRDFTDDGVSTTKRRKKTNVFVEYQPSDGSLKKVPSGKQKSNPEPRRNLSCAECRRLKLKCDRVFPCRACVRRGCQGICPNGSLVSGKGTRYVLANTEKLHEKISSMSERILELEGALRSLYEEYRIYLLRSRQGGYGDSGKYLPPPTHPLLVVEKLLVKGQLELYGEVPEQESPGMTEQPQQISGQHERSSPDWSREDNEIGKLCRDSGTGACALRTTVDVLNTLGNQTSIMSSLTISKLATLFWPAWKKVSQGASGIVEMNDVPLDDSNLQLAKSKLLGTLPLRDEAERLCFVARDTGFFILNYILTNADLAGIVSNVYEKPPADISMVNAGLLFIMIGIGVHMDYFSSEASYNPEVDETVEYYVSRSCAAMALHTLEKDDNHSSDLELRAIQYHFLLMLVLVLLSLRGQDTQKKTDAMDVLVSLVKRTNLHTERSYSKYTEQEQDDRRFLLYEILSVVGETCLAQDLPMPLSSIDVCHPLSSRNNADRFPSGVEAEYYNRRRDFYVNCLKPILDLRSISPSNIPYSDILELDCKIRTFPFPPAVLQDYDAEPTTDISGDNPSLRRRLKLLRFISTYRVNTLLLHLHRRFMQQCLSSKGSVLAHLYFASVVASCRSAWIIIRNTDSMHGAYPELVNRLGLPWYNVLCAATANFILLERVPYCPLAPYCLRELNRAADVIERALTTSSEIAGRASPIVRQFVVRGTESLRRWKEALEADLDTNVRLHARADYCAARFDAMVNRIKHSGSSASGLSTAVPSSNLRNDPIKDELEIWDIAHPEIGEVLTMLPSCVLDQYTGDETLWETVHMPLNNTDVHDPVMNTARSPLMEFFDALDDRLRQRPDFVLSTLSSEQSMETPDVTDALRDMFPNDIDLDWATLTDALVAAPQDLMSWVPGSG</sequence>
<keyword evidence="6" id="KW-1185">Reference proteome</keyword>
<dbReference type="EMBL" id="LNZH02000011">
    <property type="protein sequence ID" value="OCB92231.1"/>
    <property type="molecule type" value="Genomic_DNA"/>
</dbReference>